<dbReference type="InterPro" id="IPR001245">
    <property type="entry name" value="Ser-Thr/Tyr_kinase_cat_dom"/>
</dbReference>
<evidence type="ECO:0000256" key="9">
    <source>
        <dbReference type="ARBA" id="ARBA00023136"/>
    </source>
</evidence>
<keyword evidence="8 11" id="KW-0067">ATP-binding</keyword>
<evidence type="ECO:0000256" key="12">
    <source>
        <dbReference type="SAM" id="Phobius"/>
    </source>
</evidence>
<keyword evidence="3" id="KW-0808">Transferase</keyword>
<dbReference type="InterPro" id="IPR000719">
    <property type="entry name" value="Prot_kinase_dom"/>
</dbReference>
<feature type="chain" id="PRO_5015122724" evidence="13">
    <location>
        <begin position="25"/>
        <end position="1410"/>
    </location>
</feature>
<dbReference type="InterPro" id="IPR011009">
    <property type="entry name" value="Kinase-like_dom_sf"/>
</dbReference>
<keyword evidence="15" id="KW-0675">Receptor</keyword>
<dbReference type="InParanoid" id="A0A2P6NLW6"/>
<dbReference type="PANTHER" id="PTHR45974:SF250">
    <property type="entry name" value="LEUCINE-RICH REPEAT-CONTAINING N-TERMINAL PLANT-TYPE DOMAIN-CONTAINING PROTEIN"/>
    <property type="match status" value="1"/>
</dbReference>
<evidence type="ECO:0000256" key="13">
    <source>
        <dbReference type="SAM" id="SignalP"/>
    </source>
</evidence>
<dbReference type="InterPro" id="IPR020635">
    <property type="entry name" value="Tyr_kinase_cat_dom"/>
</dbReference>
<organism evidence="15 16">
    <name type="scientific">Planoprotostelium fungivorum</name>
    <dbReference type="NCBI Taxonomy" id="1890364"/>
    <lineage>
        <taxon>Eukaryota</taxon>
        <taxon>Amoebozoa</taxon>
        <taxon>Evosea</taxon>
        <taxon>Variosea</taxon>
        <taxon>Cavosteliida</taxon>
        <taxon>Cavosteliaceae</taxon>
        <taxon>Planoprotostelium</taxon>
    </lineage>
</organism>
<evidence type="ECO:0000256" key="10">
    <source>
        <dbReference type="ARBA" id="ARBA00023180"/>
    </source>
</evidence>
<dbReference type="InterPro" id="IPR003591">
    <property type="entry name" value="Leu-rich_rpt_typical-subtyp"/>
</dbReference>
<proteinExistence type="predicted"/>
<dbReference type="InterPro" id="IPR008266">
    <property type="entry name" value="Tyr_kinase_AS"/>
</dbReference>
<dbReference type="InterPro" id="IPR001611">
    <property type="entry name" value="Leu-rich_rpt"/>
</dbReference>
<dbReference type="PROSITE" id="PS51450">
    <property type="entry name" value="LRR"/>
    <property type="match status" value="2"/>
</dbReference>
<evidence type="ECO:0000256" key="4">
    <source>
        <dbReference type="ARBA" id="ARBA00022729"/>
    </source>
</evidence>
<dbReference type="OrthoDB" id="30356at2759"/>
<evidence type="ECO:0000256" key="11">
    <source>
        <dbReference type="PROSITE-ProRule" id="PRU10141"/>
    </source>
</evidence>
<comment type="subcellular location">
    <subcellularLocation>
        <location evidence="1">Membrane</location>
    </subcellularLocation>
</comment>
<keyword evidence="9 12" id="KW-0472">Membrane</keyword>
<evidence type="ECO:0000256" key="3">
    <source>
        <dbReference type="ARBA" id="ARBA00022679"/>
    </source>
</evidence>
<dbReference type="SMART" id="SM00369">
    <property type="entry name" value="LRR_TYP"/>
    <property type="match status" value="6"/>
</dbReference>
<dbReference type="PROSITE" id="PS50011">
    <property type="entry name" value="PROTEIN_KINASE_DOM"/>
    <property type="match status" value="1"/>
</dbReference>
<evidence type="ECO:0000256" key="1">
    <source>
        <dbReference type="ARBA" id="ARBA00004370"/>
    </source>
</evidence>
<keyword evidence="10" id="KW-0325">Glycoprotein</keyword>
<keyword evidence="7 15" id="KW-0418">Kinase</keyword>
<evidence type="ECO:0000256" key="5">
    <source>
        <dbReference type="ARBA" id="ARBA00022737"/>
    </source>
</evidence>
<feature type="transmembrane region" description="Helical" evidence="12">
    <location>
        <begin position="1054"/>
        <end position="1080"/>
    </location>
</feature>
<keyword evidence="12" id="KW-1133">Transmembrane helix</keyword>
<evidence type="ECO:0000256" key="7">
    <source>
        <dbReference type="ARBA" id="ARBA00022777"/>
    </source>
</evidence>
<feature type="binding site" evidence="11">
    <location>
        <position position="1142"/>
    </location>
    <ligand>
        <name>ATP</name>
        <dbReference type="ChEBI" id="CHEBI:30616"/>
    </ligand>
</feature>
<keyword evidence="5" id="KW-0677">Repeat</keyword>
<dbReference type="PRINTS" id="PR00109">
    <property type="entry name" value="TYRKINASE"/>
</dbReference>
<sequence>MRSLPWAATIIWLILSSQMTKIEGAVSTGVKSALLNLYKSTQPWGDMRRPLTGLIIHTGKHNNWNQRTDPCYIPSSLSNITTLEYIDFSSGNLAYGQHIPDLSRMTHLTFLNLSWMLILPSSNWTLSKLPTSLITLSLAGLPSSSITFELLSPLVHLKYLDLTKNPYANAINFERLSNIIKFDALLLSDTGLRGVVPAWMFKLRELRLDDNDMTLGNVSKQCQLHTLSTATTVSNCINLTWISLSRNQYAGSFNLTSQTCILEYLDLSGNTFTRLMDVSSCASMSYLNLADNQLSGRLPDVSLMCSLTGLYLSSNQFSGTIPDMFYNGSQINDLDFSSNLLSGQLPYSLFQLSNADNIILSGNRLSGSLLSLENFTSIYTFDVSYNNLSGVVEGIPSLLWNLNLQYNQFEGNFPDTSNNNEMTKWIISHNRFSGPLFNITPSMQYIDISYNQFSGSIPSSWLNHPSINVLRLDNNRLEGEVPYIDNPKLNILTLDNNRFGGELASPFSSSSSIQTLTMSGNNFTGTLEMFKMDQDFSQLNNLDLSCNQFGGTPFDLRSGYIISGTIMPSLINLNLSHNLFSASIFGDPKPDTNNIQYLPKGLQSIDLSYNDFFGTPYVYETLSQLQTVILSNNRLGGRSIKAFTGISTLKIMDLSNNPIGGIIPALLSTLISLTLLNLSNTRVSGTMSADALRLLGSLQVLDLHGNELSSDDLTWLSDLGQLQHVDLSDNELTAKLPPTRGMTSLKTIDVSNNLLMGDIGDYCNIKSLVRFSASHNLLNGSICPFIGDVTSLQLDHNNFSGDASFLSLMTSLQTLDISSNHLSRSLPTLSRLGKLQSANLSHNSLSGSVPDLTDLLYLSSFDISHNEFNGTVPQLHPSNTYIQLFDVSYNAFSWADGFVIATNHTVTCLMDGMILECPISQTARLECGAVCVASDVNPMDISLKVAGDIKTFNQTMFITVVSNALGVNRNRFIVNGLRSGSVIIDTIITPPPSPNLLNEGSASTLISLMRNPNFSSSLASSNYTLLLISSLIMSPNFSTSIVASPPSNGGGTNIGMIVGIVAGGFVLVIIVAFVATVFLWKRRGVIVRRSQMVMIDMSTVNLSSVEKSVVEYKELEDMKMIGSGAFGVVFSSQWRGIKVAVKQVKAEYVDENQVREFLHEVAVMQNLRPHPNVVLFMGITVPPSPLSIITEYCGGGSLLSYLRTHGDTVSNSQKQKFVTQIAQGMLHLHMEKIIHRDLAVRNILLTTHLDAKVADFGMSRQQELIDNVQTTSANIGPIRWMAPEAIRERQYSNKTDVYSFGVLVWEIVTNREPYEGMDTMQVAMGVVNDGLRLIVPDDTETVLKKLMAGCWKEDPAERPSFVHICRLLGVESSETMGTADSFFTTQSSPNAPTKSLDVQYEAILLSERKD</sequence>
<dbReference type="STRING" id="1890364.A0A2P6NLW6"/>
<gene>
    <name evidence="15" type="ORF">PROFUN_07346</name>
</gene>
<protein>
    <submittedName>
        <fullName evidence="15">Putative leucine-rich repeat receptor-like protein kinase</fullName>
    </submittedName>
</protein>
<dbReference type="InterPro" id="IPR032675">
    <property type="entry name" value="LRR_dom_sf"/>
</dbReference>
<dbReference type="PANTHER" id="PTHR45974">
    <property type="entry name" value="RECEPTOR-LIKE PROTEIN 55"/>
    <property type="match status" value="1"/>
</dbReference>
<keyword evidence="2" id="KW-0433">Leucine-rich repeat</keyword>
<dbReference type="SUPFAM" id="SSF56112">
    <property type="entry name" value="Protein kinase-like (PK-like)"/>
    <property type="match status" value="1"/>
</dbReference>
<dbReference type="Pfam" id="PF00560">
    <property type="entry name" value="LRR_1"/>
    <property type="match status" value="3"/>
</dbReference>
<dbReference type="PROSITE" id="PS00107">
    <property type="entry name" value="PROTEIN_KINASE_ATP"/>
    <property type="match status" value="1"/>
</dbReference>
<dbReference type="FunFam" id="3.80.10.10:FF:000095">
    <property type="entry name" value="LRR receptor-like serine/threonine-protein kinase GSO1"/>
    <property type="match status" value="1"/>
</dbReference>
<dbReference type="GO" id="GO:0005524">
    <property type="term" value="F:ATP binding"/>
    <property type="evidence" value="ECO:0007669"/>
    <property type="project" value="UniProtKB-UniRule"/>
</dbReference>
<dbReference type="PROSITE" id="PS00109">
    <property type="entry name" value="PROTEIN_KINASE_TYR"/>
    <property type="match status" value="1"/>
</dbReference>
<dbReference type="Pfam" id="PF07714">
    <property type="entry name" value="PK_Tyr_Ser-Thr"/>
    <property type="match status" value="1"/>
</dbReference>
<evidence type="ECO:0000259" key="14">
    <source>
        <dbReference type="PROSITE" id="PS50011"/>
    </source>
</evidence>
<dbReference type="Proteomes" id="UP000241769">
    <property type="component" value="Unassembled WGS sequence"/>
</dbReference>
<dbReference type="CDD" id="cd13999">
    <property type="entry name" value="STKc_MAP3K-like"/>
    <property type="match status" value="1"/>
</dbReference>
<comment type="caution">
    <text evidence="15">The sequence shown here is derived from an EMBL/GenBank/DDBJ whole genome shotgun (WGS) entry which is preliminary data.</text>
</comment>
<dbReference type="InterPro" id="IPR017441">
    <property type="entry name" value="Protein_kinase_ATP_BS"/>
</dbReference>
<dbReference type="Gene3D" id="3.30.200.20">
    <property type="entry name" value="Phosphorylase Kinase, domain 1"/>
    <property type="match status" value="1"/>
</dbReference>
<keyword evidence="6 11" id="KW-0547">Nucleotide-binding</keyword>
<dbReference type="GO" id="GO:0016020">
    <property type="term" value="C:membrane"/>
    <property type="evidence" value="ECO:0007669"/>
    <property type="project" value="UniProtKB-SubCell"/>
</dbReference>
<name>A0A2P6NLW6_9EUKA</name>
<dbReference type="FunFam" id="3.30.200.20:FF:000180">
    <property type="entry name" value="serine/threonine-protein kinase STY46-like"/>
    <property type="match status" value="1"/>
</dbReference>
<evidence type="ECO:0000313" key="16">
    <source>
        <dbReference type="Proteomes" id="UP000241769"/>
    </source>
</evidence>
<dbReference type="SMART" id="SM00219">
    <property type="entry name" value="TyrKc"/>
    <property type="match status" value="1"/>
</dbReference>
<dbReference type="Gene3D" id="3.80.10.10">
    <property type="entry name" value="Ribonuclease Inhibitor"/>
    <property type="match status" value="4"/>
</dbReference>
<dbReference type="SUPFAM" id="SSF52058">
    <property type="entry name" value="L domain-like"/>
    <property type="match status" value="3"/>
</dbReference>
<evidence type="ECO:0000256" key="6">
    <source>
        <dbReference type="ARBA" id="ARBA00022741"/>
    </source>
</evidence>
<dbReference type="EMBL" id="MDYQ01000053">
    <property type="protein sequence ID" value="PRP84961.1"/>
    <property type="molecule type" value="Genomic_DNA"/>
</dbReference>
<evidence type="ECO:0000256" key="2">
    <source>
        <dbReference type="ARBA" id="ARBA00022614"/>
    </source>
</evidence>
<feature type="domain" description="Protein kinase" evidence="14">
    <location>
        <begin position="1115"/>
        <end position="1383"/>
    </location>
</feature>
<keyword evidence="4 13" id="KW-0732">Signal</keyword>
<accession>A0A2P6NLW6</accession>
<feature type="signal peptide" evidence="13">
    <location>
        <begin position="1"/>
        <end position="24"/>
    </location>
</feature>
<keyword evidence="16" id="KW-1185">Reference proteome</keyword>
<dbReference type="Gene3D" id="1.10.510.10">
    <property type="entry name" value="Transferase(Phosphotransferase) domain 1"/>
    <property type="match status" value="1"/>
</dbReference>
<evidence type="ECO:0000256" key="8">
    <source>
        <dbReference type="ARBA" id="ARBA00022840"/>
    </source>
</evidence>
<evidence type="ECO:0000313" key="15">
    <source>
        <dbReference type="EMBL" id="PRP84961.1"/>
    </source>
</evidence>
<dbReference type="SMART" id="SM00220">
    <property type="entry name" value="S_TKc"/>
    <property type="match status" value="1"/>
</dbReference>
<reference evidence="15 16" key="1">
    <citation type="journal article" date="2018" name="Genome Biol. Evol.">
        <title>Multiple Roots of Fruiting Body Formation in Amoebozoa.</title>
        <authorList>
            <person name="Hillmann F."/>
            <person name="Forbes G."/>
            <person name="Novohradska S."/>
            <person name="Ferling I."/>
            <person name="Riege K."/>
            <person name="Groth M."/>
            <person name="Westermann M."/>
            <person name="Marz M."/>
            <person name="Spaller T."/>
            <person name="Winckler T."/>
            <person name="Schaap P."/>
            <person name="Glockner G."/>
        </authorList>
    </citation>
    <scope>NUCLEOTIDE SEQUENCE [LARGE SCALE GENOMIC DNA]</scope>
    <source>
        <strain evidence="15 16">Jena</strain>
    </source>
</reference>
<keyword evidence="12" id="KW-0812">Transmembrane</keyword>
<dbReference type="Pfam" id="PF13855">
    <property type="entry name" value="LRR_8"/>
    <property type="match status" value="1"/>
</dbReference>
<dbReference type="GO" id="GO:0004713">
    <property type="term" value="F:protein tyrosine kinase activity"/>
    <property type="evidence" value="ECO:0007669"/>
    <property type="project" value="InterPro"/>
</dbReference>